<evidence type="ECO:0000256" key="5">
    <source>
        <dbReference type="SAM" id="Phobius"/>
    </source>
</evidence>
<name>F3ZT60_9BACE</name>
<dbReference type="eggNOG" id="ENOG5032UIZ">
    <property type="taxonomic scope" value="Bacteria"/>
</dbReference>
<accession>F3ZT60</accession>
<evidence type="ECO:0000313" key="7">
    <source>
        <dbReference type="EMBL" id="EGJ71022.1"/>
    </source>
</evidence>
<evidence type="ECO:0000256" key="2">
    <source>
        <dbReference type="ARBA" id="ARBA00022692"/>
    </source>
</evidence>
<feature type="transmembrane region" description="Helical" evidence="5">
    <location>
        <begin position="134"/>
        <end position="154"/>
    </location>
</feature>
<feature type="transmembrane region" description="Helical" evidence="5">
    <location>
        <begin position="68"/>
        <end position="90"/>
    </location>
</feature>
<comment type="subcellular location">
    <subcellularLocation>
        <location evidence="1">Membrane</location>
        <topology evidence="1">Multi-pass membrane protein</topology>
    </subcellularLocation>
</comment>
<evidence type="ECO:0000256" key="3">
    <source>
        <dbReference type="ARBA" id="ARBA00022989"/>
    </source>
</evidence>
<evidence type="ECO:0000259" key="6">
    <source>
        <dbReference type="Pfam" id="PF04893"/>
    </source>
</evidence>
<keyword evidence="2 5" id="KW-0812">Transmembrane</keyword>
<dbReference type="HOGENOM" id="CLU_122723_0_0_10"/>
<keyword evidence="8" id="KW-1185">Reference proteome</keyword>
<feature type="transmembrane region" description="Helical" evidence="5">
    <location>
        <begin position="110"/>
        <end position="128"/>
    </location>
</feature>
<gene>
    <name evidence="7" type="ORF">Bcop_0808</name>
</gene>
<dbReference type="InterPro" id="IPR006977">
    <property type="entry name" value="Yip1_dom"/>
</dbReference>
<dbReference type="STRING" id="679937.Bcop_0808"/>
<protein>
    <recommendedName>
        <fullName evidence="6">Yip1 domain-containing protein</fullName>
    </recommendedName>
</protein>
<dbReference type="Pfam" id="PF04893">
    <property type="entry name" value="Yip1"/>
    <property type="match status" value="1"/>
</dbReference>
<evidence type="ECO:0000256" key="4">
    <source>
        <dbReference type="ARBA" id="ARBA00023136"/>
    </source>
</evidence>
<feature type="transmembrane region" description="Helical" evidence="5">
    <location>
        <begin position="166"/>
        <end position="183"/>
    </location>
</feature>
<keyword evidence="4 5" id="KW-0472">Membrane</keyword>
<dbReference type="OrthoDB" id="1120264at2"/>
<proteinExistence type="predicted"/>
<dbReference type="AlphaFoldDB" id="F3ZT60"/>
<evidence type="ECO:0000256" key="1">
    <source>
        <dbReference type="ARBA" id="ARBA00004141"/>
    </source>
</evidence>
<sequence>MDYKNLFKRILLLLTKPIQAWKEIKSEGKQEVLTSFVYPLLAISSLSVFLGRLFSSDAEKAYGVFQDALTYCCTIIIALFGGVYLSCFIVEKILSNAFSIEVDRTISLKLIGYSFVLIFLQTIIVGVLPELRLIAYMMQFYAVYILWEGIPLYIKHKEELRLKITLIFFFSIFFAPILIQLVFGKLMNFMN</sequence>
<dbReference type="Proteomes" id="UP000018439">
    <property type="component" value="Chromosome"/>
</dbReference>
<dbReference type="EMBL" id="CM001167">
    <property type="protein sequence ID" value="EGJ71022.1"/>
    <property type="molecule type" value="Genomic_DNA"/>
</dbReference>
<reference evidence="7 8" key="1">
    <citation type="journal article" date="2011" name="Stand. Genomic Sci.">
        <title>Non-contiguous finished genome sequence of Bacteroides coprosuis type strain (PC139).</title>
        <authorList>
            <person name="Land M."/>
            <person name="Held B."/>
            <person name="Gronow S."/>
            <person name="Abt B."/>
            <person name="Lucas S."/>
            <person name="Del Rio T.G."/>
            <person name="Nolan M."/>
            <person name="Tice H."/>
            <person name="Cheng J.F."/>
            <person name="Pitluck S."/>
            <person name="Liolios K."/>
            <person name="Pagani I."/>
            <person name="Ivanova N."/>
            <person name="Mavromatis K."/>
            <person name="Mikhailova N."/>
            <person name="Pati A."/>
            <person name="Tapia R."/>
            <person name="Han C."/>
            <person name="Goodwin L."/>
            <person name="Chen A."/>
            <person name="Palaniappan K."/>
            <person name="Hauser L."/>
            <person name="Brambilla E.M."/>
            <person name="Rohde M."/>
            <person name="Goker M."/>
            <person name="Detter J.C."/>
            <person name="Woyke T."/>
            <person name="Bristow J."/>
            <person name="Eisen J.A."/>
            <person name="Markowitz V."/>
            <person name="Hugenholtz P."/>
            <person name="Kyrpides N.C."/>
            <person name="Klenk H.P."/>
            <person name="Lapidus A."/>
        </authorList>
    </citation>
    <scope>NUCLEOTIDE SEQUENCE [LARGE SCALE GENOMIC DNA]</scope>
    <source>
        <strain evidence="7 8">DSM 18011</strain>
    </source>
</reference>
<keyword evidence="3 5" id="KW-1133">Transmembrane helix</keyword>
<feature type="transmembrane region" description="Helical" evidence="5">
    <location>
        <begin position="32"/>
        <end position="53"/>
    </location>
</feature>
<feature type="domain" description="Yip1" evidence="6">
    <location>
        <begin position="13"/>
        <end position="175"/>
    </location>
</feature>
<organism evidence="7 8">
    <name type="scientific">Bacteroides coprosuis DSM 18011</name>
    <dbReference type="NCBI Taxonomy" id="679937"/>
    <lineage>
        <taxon>Bacteria</taxon>
        <taxon>Pseudomonadati</taxon>
        <taxon>Bacteroidota</taxon>
        <taxon>Bacteroidia</taxon>
        <taxon>Bacteroidales</taxon>
        <taxon>Bacteroidaceae</taxon>
        <taxon>Bacteroides</taxon>
    </lineage>
</organism>
<dbReference type="GO" id="GO:0016020">
    <property type="term" value="C:membrane"/>
    <property type="evidence" value="ECO:0007669"/>
    <property type="project" value="UniProtKB-SubCell"/>
</dbReference>
<evidence type="ECO:0000313" key="8">
    <source>
        <dbReference type="Proteomes" id="UP000018439"/>
    </source>
</evidence>